<comment type="caution">
    <text evidence="2">The sequence shown here is derived from an EMBL/GenBank/DDBJ whole genome shotgun (WGS) entry which is preliminary data.</text>
</comment>
<keyword evidence="3" id="KW-1185">Reference proteome</keyword>
<feature type="chain" id="PRO_5042914142" evidence="1">
    <location>
        <begin position="25"/>
        <end position="212"/>
    </location>
</feature>
<reference evidence="2" key="2">
    <citation type="submission" date="2023-05" db="EMBL/GenBank/DDBJ databases">
        <authorList>
            <consortium name="Lawrence Berkeley National Laboratory"/>
            <person name="Steindorff A."/>
            <person name="Hensen N."/>
            <person name="Bonometti L."/>
            <person name="Westerberg I."/>
            <person name="Brannstrom I.O."/>
            <person name="Guillou S."/>
            <person name="Cros-Aarteil S."/>
            <person name="Calhoun S."/>
            <person name="Haridas S."/>
            <person name="Kuo A."/>
            <person name="Mondo S."/>
            <person name="Pangilinan J."/>
            <person name="Riley R."/>
            <person name="Labutti K."/>
            <person name="Andreopoulos B."/>
            <person name="Lipzen A."/>
            <person name="Chen C."/>
            <person name="Yanf M."/>
            <person name="Daum C."/>
            <person name="Ng V."/>
            <person name="Clum A."/>
            <person name="Ohm R."/>
            <person name="Martin F."/>
            <person name="Silar P."/>
            <person name="Natvig D."/>
            <person name="Lalanne C."/>
            <person name="Gautier V."/>
            <person name="Ament-Velasquez S.L."/>
            <person name="Kruys A."/>
            <person name="Hutchinson M.I."/>
            <person name="Powell A.J."/>
            <person name="Barry K."/>
            <person name="Miller A.N."/>
            <person name="Grigoriev I.V."/>
            <person name="Debuchy R."/>
            <person name="Gladieux P."/>
            <person name="Thoren M.H."/>
            <person name="Johannesson H."/>
        </authorList>
    </citation>
    <scope>NUCLEOTIDE SEQUENCE</scope>
    <source>
        <strain evidence="2">CBS 538.74</strain>
    </source>
</reference>
<gene>
    <name evidence="2" type="ORF">C8A00DRAFT_46188</name>
</gene>
<evidence type="ECO:0000256" key="1">
    <source>
        <dbReference type="SAM" id="SignalP"/>
    </source>
</evidence>
<sequence>MVQASTWLVALGCLLSSWSFFVSGSPLVPTERGVGLYTFADGPIQWRGALEEGQEPVYLTGGTFEEIEAKAKALNPTYTIFDNSSVALKARDGLNTRQTQAIHCGWPPGWTASWDSAAITVGIAYLRGISGDCRGAPGPGACGRVSCSWSSAIYYCNDNTYEIWEPCRWIGDVAASIVDSCEYLDQVPLRGRTIGQAFDYRKWNTIVAAGDC</sequence>
<name>A0AAN6VFM3_9PEZI</name>
<feature type="signal peptide" evidence="1">
    <location>
        <begin position="1"/>
        <end position="24"/>
    </location>
</feature>
<evidence type="ECO:0000313" key="2">
    <source>
        <dbReference type="EMBL" id="KAK4150415.1"/>
    </source>
</evidence>
<dbReference type="EMBL" id="MU857073">
    <property type="protein sequence ID" value="KAK4150415.1"/>
    <property type="molecule type" value="Genomic_DNA"/>
</dbReference>
<proteinExistence type="predicted"/>
<reference evidence="2" key="1">
    <citation type="journal article" date="2023" name="Mol. Phylogenet. Evol.">
        <title>Genome-scale phylogeny and comparative genomics of the fungal order Sordariales.</title>
        <authorList>
            <person name="Hensen N."/>
            <person name="Bonometti L."/>
            <person name="Westerberg I."/>
            <person name="Brannstrom I.O."/>
            <person name="Guillou S."/>
            <person name="Cros-Aarteil S."/>
            <person name="Calhoun S."/>
            <person name="Haridas S."/>
            <person name="Kuo A."/>
            <person name="Mondo S."/>
            <person name="Pangilinan J."/>
            <person name="Riley R."/>
            <person name="LaButti K."/>
            <person name="Andreopoulos B."/>
            <person name="Lipzen A."/>
            <person name="Chen C."/>
            <person name="Yan M."/>
            <person name="Daum C."/>
            <person name="Ng V."/>
            <person name="Clum A."/>
            <person name="Steindorff A."/>
            <person name="Ohm R.A."/>
            <person name="Martin F."/>
            <person name="Silar P."/>
            <person name="Natvig D.O."/>
            <person name="Lalanne C."/>
            <person name="Gautier V."/>
            <person name="Ament-Velasquez S.L."/>
            <person name="Kruys A."/>
            <person name="Hutchinson M.I."/>
            <person name="Powell A.J."/>
            <person name="Barry K."/>
            <person name="Miller A.N."/>
            <person name="Grigoriev I.V."/>
            <person name="Debuchy R."/>
            <person name="Gladieux P."/>
            <person name="Hiltunen Thoren M."/>
            <person name="Johannesson H."/>
        </authorList>
    </citation>
    <scope>NUCLEOTIDE SEQUENCE</scope>
    <source>
        <strain evidence="2">CBS 538.74</strain>
    </source>
</reference>
<protein>
    <submittedName>
        <fullName evidence="2">Uncharacterized protein</fullName>
    </submittedName>
</protein>
<dbReference type="PANTHER" id="PTHR35605">
    <property type="entry name" value="ECP2 EFFECTOR PROTEIN DOMAIN-CONTAINING PROTEIN-RELATED"/>
    <property type="match status" value="1"/>
</dbReference>
<dbReference type="PANTHER" id="PTHR35605:SF1">
    <property type="entry name" value="ECP2 EFFECTOR PROTEIN DOMAIN-CONTAINING PROTEIN-RELATED"/>
    <property type="match status" value="1"/>
</dbReference>
<keyword evidence="1" id="KW-0732">Signal</keyword>
<evidence type="ECO:0000313" key="3">
    <source>
        <dbReference type="Proteomes" id="UP001302745"/>
    </source>
</evidence>
<dbReference type="AlphaFoldDB" id="A0AAN6VFM3"/>
<accession>A0AAN6VFM3</accession>
<dbReference type="Proteomes" id="UP001302745">
    <property type="component" value="Unassembled WGS sequence"/>
</dbReference>
<organism evidence="2 3">
    <name type="scientific">Chaetomidium leptoderma</name>
    <dbReference type="NCBI Taxonomy" id="669021"/>
    <lineage>
        <taxon>Eukaryota</taxon>
        <taxon>Fungi</taxon>
        <taxon>Dikarya</taxon>
        <taxon>Ascomycota</taxon>
        <taxon>Pezizomycotina</taxon>
        <taxon>Sordariomycetes</taxon>
        <taxon>Sordariomycetidae</taxon>
        <taxon>Sordariales</taxon>
        <taxon>Chaetomiaceae</taxon>
        <taxon>Chaetomidium</taxon>
    </lineage>
</organism>